<keyword evidence="2" id="KW-1003">Cell membrane</keyword>
<feature type="signal peptide" evidence="10">
    <location>
        <begin position="1"/>
        <end position="19"/>
    </location>
</feature>
<dbReference type="FunFam" id="1.20.58.1040:FF:000001">
    <property type="entry name" value="Glucan endo-1,3-beta-glucosidase 4"/>
    <property type="match status" value="1"/>
</dbReference>
<comment type="caution">
    <text evidence="12">The sequence shown here is derived from an EMBL/GenBank/DDBJ whole genome shotgun (WGS) entry which is preliminary data.</text>
</comment>
<dbReference type="PANTHER" id="PTHR31044">
    <property type="entry name" value="BETA-1,3 GLUCANASE"/>
    <property type="match status" value="1"/>
</dbReference>
<keyword evidence="13" id="KW-1185">Reference proteome</keyword>
<dbReference type="GO" id="GO:0009506">
    <property type="term" value="C:plasmodesma"/>
    <property type="evidence" value="ECO:0007669"/>
    <property type="project" value="UniProtKB-ARBA"/>
</dbReference>
<evidence type="ECO:0000256" key="9">
    <source>
        <dbReference type="SAM" id="MobiDB-lite"/>
    </source>
</evidence>
<evidence type="ECO:0000256" key="1">
    <source>
        <dbReference type="ARBA" id="ARBA00004609"/>
    </source>
</evidence>
<keyword evidence="7" id="KW-0325">Glycoprotein</keyword>
<evidence type="ECO:0000256" key="6">
    <source>
        <dbReference type="ARBA" id="ARBA00023157"/>
    </source>
</evidence>
<dbReference type="InterPro" id="IPR044788">
    <property type="entry name" value="X8_dom_prot"/>
</dbReference>
<dbReference type="Pfam" id="PF07983">
    <property type="entry name" value="X8"/>
    <property type="match status" value="1"/>
</dbReference>
<evidence type="ECO:0000313" key="12">
    <source>
        <dbReference type="EMBL" id="KAF5957701.1"/>
    </source>
</evidence>
<dbReference type="InterPro" id="IPR012946">
    <property type="entry name" value="X8"/>
</dbReference>
<keyword evidence="6" id="KW-1015">Disulfide bond</keyword>
<evidence type="ECO:0000256" key="5">
    <source>
        <dbReference type="ARBA" id="ARBA00023136"/>
    </source>
</evidence>
<evidence type="ECO:0000313" key="13">
    <source>
        <dbReference type="Proteomes" id="UP000593564"/>
    </source>
</evidence>
<keyword evidence="4 10" id="KW-0732">Signal</keyword>
<reference evidence="12 13" key="2">
    <citation type="submission" date="2020-07" db="EMBL/GenBank/DDBJ databases">
        <title>Genome assembly of wild tea tree DASZ reveals pedigree and selection history of tea varieties.</title>
        <authorList>
            <person name="Zhang W."/>
        </authorList>
    </citation>
    <scope>NUCLEOTIDE SEQUENCE [LARGE SCALE GENOMIC DNA]</scope>
    <source>
        <strain evidence="13">cv. G240</strain>
        <tissue evidence="12">Leaf</tissue>
    </source>
</reference>
<dbReference type="EMBL" id="JACBKZ010000002">
    <property type="protein sequence ID" value="KAF5957701.1"/>
    <property type="molecule type" value="Genomic_DNA"/>
</dbReference>
<dbReference type="Proteomes" id="UP000593564">
    <property type="component" value="Unassembled WGS sequence"/>
</dbReference>
<protein>
    <recommendedName>
        <fullName evidence="11">X8 domain-containing protein</fullName>
    </recommendedName>
</protein>
<evidence type="ECO:0000256" key="8">
    <source>
        <dbReference type="ARBA" id="ARBA00023288"/>
    </source>
</evidence>
<keyword evidence="5" id="KW-0472">Membrane</keyword>
<evidence type="ECO:0000256" key="4">
    <source>
        <dbReference type="ARBA" id="ARBA00022729"/>
    </source>
</evidence>
<evidence type="ECO:0000259" key="11">
    <source>
        <dbReference type="SMART" id="SM00768"/>
    </source>
</evidence>
<feature type="region of interest" description="Disordered" evidence="9">
    <location>
        <begin position="107"/>
        <end position="163"/>
    </location>
</feature>
<dbReference type="GO" id="GO:0098552">
    <property type="term" value="C:side of membrane"/>
    <property type="evidence" value="ECO:0007669"/>
    <property type="project" value="UniProtKB-KW"/>
</dbReference>
<dbReference type="GO" id="GO:0005886">
    <property type="term" value="C:plasma membrane"/>
    <property type="evidence" value="ECO:0007669"/>
    <property type="project" value="UniProtKB-SubCell"/>
</dbReference>
<feature type="domain" description="X8" evidence="11">
    <location>
        <begin position="20"/>
        <end position="104"/>
    </location>
</feature>
<accession>A0A7J7HZK4</accession>
<evidence type="ECO:0000256" key="2">
    <source>
        <dbReference type="ARBA" id="ARBA00022475"/>
    </source>
</evidence>
<name>A0A7J7HZK4_CAMSI</name>
<proteinExistence type="predicted"/>
<dbReference type="Gene3D" id="1.20.58.1040">
    <property type="match status" value="1"/>
</dbReference>
<sequence length="199" mass="20139">MDGLLYAALILALAGHSSATWCVCKDGVGDATLQKTLDYACGAGADCNPIHQNAACYNPNTLKAHCNYAVNSFFQKKGQSQGSCDFAGTASVTTSDPSSTGCVYPASASSTSTSTSPVSTTPSSTTPTTTTPTTTTPSTTVTPSTTTPVGGSPYVTTPTGVLGPTGTGINTDVSEGGLMLHTTSVFSSLIILMFSAFMF</sequence>
<keyword evidence="8" id="KW-0449">Lipoprotein</keyword>
<comment type="subcellular location">
    <subcellularLocation>
        <location evidence="1">Cell membrane</location>
        <topology evidence="1">Lipid-anchor</topology>
        <topology evidence="1">GPI-anchor</topology>
    </subcellularLocation>
</comment>
<evidence type="ECO:0000256" key="10">
    <source>
        <dbReference type="SAM" id="SignalP"/>
    </source>
</evidence>
<feature type="compositionally biased region" description="Low complexity" evidence="9">
    <location>
        <begin position="109"/>
        <end position="163"/>
    </location>
</feature>
<feature type="chain" id="PRO_5029851206" description="X8 domain-containing protein" evidence="10">
    <location>
        <begin position="20"/>
        <end position="199"/>
    </location>
</feature>
<evidence type="ECO:0000256" key="3">
    <source>
        <dbReference type="ARBA" id="ARBA00022622"/>
    </source>
</evidence>
<dbReference type="PANTHER" id="PTHR31044:SF25">
    <property type="entry name" value="PLASMODESMATA CALLOSE-BINDING PROTEIN 3"/>
    <property type="match status" value="1"/>
</dbReference>
<reference evidence="13" key="1">
    <citation type="journal article" date="2020" name="Nat. Commun.">
        <title>Genome assembly of wild tea tree DASZ reveals pedigree and selection history of tea varieties.</title>
        <authorList>
            <person name="Zhang W."/>
            <person name="Zhang Y."/>
            <person name="Qiu H."/>
            <person name="Guo Y."/>
            <person name="Wan H."/>
            <person name="Zhang X."/>
            <person name="Scossa F."/>
            <person name="Alseekh S."/>
            <person name="Zhang Q."/>
            <person name="Wang P."/>
            <person name="Xu L."/>
            <person name="Schmidt M.H."/>
            <person name="Jia X."/>
            <person name="Li D."/>
            <person name="Zhu A."/>
            <person name="Guo F."/>
            <person name="Chen W."/>
            <person name="Ni D."/>
            <person name="Usadel B."/>
            <person name="Fernie A.R."/>
            <person name="Wen W."/>
        </authorList>
    </citation>
    <scope>NUCLEOTIDE SEQUENCE [LARGE SCALE GENOMIC DNA]</scope>
    <source>
        <strain evidence="13">cv. G240</strain>
    </source>
</reference>
<dbReference type="SMART" id="SM00768">
    <property type="entry name" value="X8"/>
    <property type="match status" value="1"/>
</dbReference>
<organism evidence="12 13">
    <name type="scientific">Camellia sinensis</name>
    <name type="common">Tea plant</name>
    <name type="synonym">Thea sinensis</name>
    <dbReference type="NCBI Taxonomy" id="4442"/>
    <lineage>
        <taxon>Eukaryota</taxon>
        <taxon>Viridiplantae</taxon>
        <taxon>Streptophyta</taxon>
        <taxon>Embryophyta</taxon>
        <taxon>Tracheophyta</taxon>
        <taxon>Spermatophyta</taxon>
        <taxon>Magnoliopsida</taxon>
        <taxon>eudicotyledons</taxon>
        <taxon>Gunneridae</taxon>
        <taxon>Pentapetalae</taxon>
        <taxon>asterids</taxon>
        <taxon>Ericales</taxon>
        <taxon>Theaceae</taxon>
        <taxon>Camellia</taxon>
    </lineage>
</organism>
<keyword evidence="3" id="KW-0336">GPI-anchor</keyword>
<dbReference type="AlphaFoldDB" id="A0A7J7HZK4"/>
<evidence type="ECO:0000256" key="7">
    <source>
        <dbReference type="ARBA" id="ARBA00023180"/>
    </source>
</evidence>
<gene>
    <name evidence="12" type="ORF">HYC85_004926</name>
</gene>